<dbReference type="GeneID" id="16070254"/>
<feature type="domain" description="PI3K/PI4K catalytic" evidence="11">
    <location>
        <begin position="584"/>
        <end position="851"/>
    </location>
</feature>
<dbReference type="PIRSF" id="PIRSF000587">
    <property type="entry name" value="PI3K_Vps34"/>
    <property type="match status" value="1"/>
</dbReference>
<dbReference type="KEGG" id="sre:PTSG_12885"/>
<dbReference type="Pfam" id="PF00613">
    <property type="entry name" value="PI3Ka"/>
    <property type="match status" value="1"/>
</dbReference>
<dbReference type="InterPro" id="IPR002420">
    <property type="entry name" value="PI3K-type_C2_dom"/>
</dbReference>
<evidence type="ECO:0000256" key="2">
    <source>
        <dbReference type="ARBA" id="ARBA00022679"/>
    </source>
</evidence>
<dbReference type="InterPro" id="IPR015433">
    <property type="entry name" value="PI3/4_kinase"/>
</dbReference>
<dbReference type="GO" id="GO:0034271">
    <property type="term" value="C:phosphatidylinositol 3-kinase complex, class III, type I"/>
    <property type="evidence" value="ECO:0007669"/>
    <property type="project" value="TreeGrafter"/>
</dbReference>
<dbReference type="GO" id="GO:0005524">
    <property type="term" value="F:ATP binding"/>
    <property type="evidence" value="ECO:0007669"/>
    <property type="project" value="UniProtKB-UniRule"/>
</dbReference>
<dbReference type="PROSITE" id="PS00915">
    <property type="entry name" value="PI3_4_KINASE_1"/>
    <property type="match status" value="1"/>
</dbReference>
<dbReference type="GO" id="GO:0048015">
    <property type="term" value="P:phosphatidylinositol-mediated signaling"/>
    <property type="evidence" value="ECO:0007669"/>
    <property type="project" value="TreeGrafter"/>
</dbReference>
<dbReference type="GO" id="GO:0034272">
    <property type="term" value="C:phosphatidylinositol 3-kinase complex, class III, type II"/>
    <property type="evidence" value="ECO:0007669"/>
    <property type="project" value="TreeGrafter"/>
</dbReference>
<dbReference type="PROSITE" id="PS50290">
    <property type="entry name" value="PI3_4_KINASE_3"/>
    <property type="match status" value="1"/>
</dbReference>
<dbReference type="Gene3D" id="1.10.1070.11">
    <property type="entry name" value="Phosphatidylinositol 3-/4-kinase, catalytic domain"/>
    <property type="match status" value="1"/>
</dbReference>
<dbReference type="Pfam" id="PF00454">
    <property type="entry name" value="PI3_PI4_kinase"/>
    <property type="match status" value="1"/>
</dbReference>
<dbReference type="GO" id="GO:0005768">
    <property type="term" value="C:endosome"/>
    <property type="evidence" value="ECO:0007669"/>
    <property type="project" value="TreeGrafter"/>
</dbReference>
<feature type="domain" description="C2 PI3K-type" evidence="13">
    <location>
        <begin position="29"/>
        <end position="193"/>
    </location>
</feature>
<keyword evidence="5 7" id="KW-0067">ATP-binding</keyword>
<dbReference type="InterPro" id="IPR001263">
    <property type="entry name" value="PI3K_accessory_dom"/>
</dbReference>
<proteinExistence type="inferred from homology"/>
<keyword evidence="15" id="KW-1185">Reference proteome</keyword>
<gene>
    <name evidence="14" type="ORF">PTSG_12885</name>
</gene>
<keyword evidence="2 7" id="KW-0808">Transferase</keyword>
<dbReference type="InParanoid" id="F2UMN1"/>
<keyword evidence="3 7" id="KW-0547">Nucleotide-binding</keyword>
<dbReference type="PROSITE" id="PS50004">
    <property type="entry name" value="C2"/>
    <property type="match status" value="1"/>
</dbReference>
<evidence type="ECO:0000313" key="14">
    <source>
        <dbReference type="EMBL" id="EGD78380.1"/>
    </source>
</evidence>
<dbReference type="GO" id="GO:0005777">
    <property type="term" value="C:peroxisome"/>
    <property type="evidence" value="ECO:0007669"/>
    <property type="project" value="TreeGrafter"/>
</dbReference>
<dbReference type="Gene3D" id="1.25.40.70">
    <property type="entry name" value="Phosphatidylinositol 3-kinase, accessory domain (PIK)"/>
    <property type="match status" value="1"/>
</dbReference>
<dbReference type="OMA" id="LHKFAQY"/>
<evidence type="ECO:0000256" key="9">
    <source>
        <dbReference type="SAM" id="MobiDB-lite"/>
    </source>
</evidence>
<name>F2UMN1_SALR5</name>
<dbReference type="InterPro" id="IPR000403">
    <property type="entry name" value="PI3/4_kinase_cat_dom"/>
</dbReference>
<keyword evidence="4 7" id="KW-0418">Kinase</keyword>
<organism evidence="14 15">
    <name type="scientific">Salpingoeca rosetta (strain ATCC 50818 / BSB-021)</name>
    <dbReference type="NCBI Taxonomy" id="946362"/>
    <lineage>
        <taxon>Eukaryota</taxon>
        <taxon>Choanoflagellata</taxon>
        <taxon>Craspedida</taxon>
        <taxon>Salpingoecidae</taxon>
        <taxon>Salpingoeca</taxon>
    </lineage>
</organism>
<dbReference type="PANTHER" id="PTHR10048:SF7">
    <property type="entry name" value="PHOSPHATIDYLINOSITOL 3-KINASE CATALYTIC SUBUNIT TYPE 3"/>
    <property type="match status" value="1"/>
</dbReference>
<dbReference type="SMART" id="SM00146">
    <property type="entry name" value="PI3Kc"/>
    <property type="match status" value="1"/>
</dbReference>
<dbReference type="PANTHER" id="PTHR10048">
    <property type="entry name" value="PHOSPHATIDYLINOSITOL KINASE"/>
    <property type="match status" value="1"/>
</dbReference>
<dbReference type="GO" id="GO:0000407">
    <property type="term" value="C:phagophore assembly site"/>
    <property type="evidence" value="ECO:0007669"/>
    <property type="project" value="TreeGrafter"/>
</dbReference>
<feature type="domain" description="C2" evidence="10">
    <location>
        <begin position="13"/>
        <end position="153"/>
    </location>
</feature>
<dbReference type="InterPro" id="IPR018936">
    <property type="entry name" value="PI3/4_kinase_CS"/>
</dbReference>
<evidence type="ECO:0000259" key="11">
    <source>
        <dbReference type="PROSITE" id="PS50290"/>
    </source>
</evidence>
<comment type="catalytic activity">
    <reaction evidence="6">
        <text>a 1,2-diacyl-sn-glycero-3-phospho-(1D-myo-inositol) + ATP = a 1,2-diacyl-sn-glycero-3-phospho-(1D-myo-inositol-3-phosphate) + ADP + H(+)</text>
        <dbReference type="Rhea" id="RHEA:12709"/>
        <dbReference type="ChEBI" id="CHEBI:15378"/>
        <dbReference type="ChEBI" id="CHEBI:30616"/>
        <dbReference type="ChEBI" id="CHEBI:57880"/>
        <dbReference type="ChEBI" id="CHEBI:58088"/>
        <dbReference type="ChEBI" id="CHEBI:456216"/>
        <dbReference type="EC" id="2.7.1.137"/>
    </reaction>
    <physiologicalReaction direction="left-to-right" evidence="6">
        <dbReference type="Rhea" id="RHEA:12710"/>
    </physiologicalReaction>
</comment>
<evidence type="ECO:0000256" key="6">
    <source>
        <dbReference type="ARBA" id="ARBA00023985"/>
    </source>
</evidence>
<sequence>MSSTTTDSFSEGLLNEDQETLSYVPSCDLAQTVSLTIHSLQGGQNDNEPMMDDEYLFYALQRSGIPEVSVECMLTSGSHTLGFPRETSYCPSSSHPTWTEDIQLPLLYSDLPRNTCLDFSIWDTRGPAMRKKVGTASLPIFDECGTLRTGRQYVEVKQPDTPPAAKSVRKDVQKVQQLISQYNAGRMLHVEWLDELTNSRLASEIEDLLAASTVSYLVVDLPRFPSDVLFCEDRLDTVEHMKMLRENEDPEMMFTENLVEVKHHQQMRSRRRGFLDRDLKPTPSTRDKLAEIIRKSVTEPLVLEEKDLLWRYRFYLSRNAHALPKVLRAVDWSSPAEAKQAQETLEAWEPIDTHTALGLLGKDFEHPVVRSYAVKRLAEADDEELSLYLLQLVQALKYEPWSLSRSVDGTTTHAHDDDDDVDDDAHRQPVHQAMGVSWAPGQMQRLAKQQSARAKPQNQLRSLLFERARENPEFAQTLYWYLHVEEHDRERQVEHADFYGQIRKQLMAMLNGGGPRQREIERAINASARFVKQLCSLSTEIADMEGNRPRKVAKLREMIEQSPQFQNINAPLPMDPGVIVKSIRHDDAHIFKSALKPLGLTLETNKGEYGIIFKNGDDLRQDQLVLQVITLMDRLLKKENLDLKLTPYRCLAVTPVFGMLQRIPSEAMARVLAEYGANPIQSFFKKKYADDDAPYGLNKEVMDSYVRSCAGYCVITYLLGVGDRHLDNLLLRDNGLLFHVDFGYILGRDPKPYPPPMKLTKDMVEAMGGASSEEVKRFRSHCFNCFLILRKNASLILNLFALMIDSNVHDISLDRDKTLVKVEEKFRLDMDDEVAVKYFKELLDNSLAALFPRVVEAVHTLAQYMRK</sequence>
<dbReference type="Proteomes" id="UP000007799">
    <property type="component" value="Unassembled WGS sequence"/>
</dbReference>
<evidence type="ECO:0000259" key="13">
    <source>
        <dbReference type="PROSITE" id="PS51547"/>
    </source>
</evidence>
<dbReference type="SMART" id="SM00142">
    <property type="entry name" value="PI3K_C2"/>
    <property type="match status" value="1"/>
</dbReference>
<dbReference type="STRING" id="946362.F2UMN1"/>
<dbReference type="PROSITE" id="PS00916">
    <property type="entry name" value="PI3_4_KINASE_2"/>
    <property type="match status" value="1"/>
</dbReference>
<dbReference type="EC" id="2.7.1.137" evidence="1"/>
<dbReference type="PROSITE" id="PS51545">
    <property type="entry name" value="PIK_HELICAL"/>
    <property type="match status" value="1"/>
</dbReference>
<dbReference type="InterPro" id="IPR011009">
    <property type="entry name" value="Kinase-like_dom_sf"/>
</dbReference>
<dbReference type="GO" id="GO:0016303">
    <property type="term" value="F:1-phosphatidylinositol-3-kinase activity"/>
    <property type="evidence" value="ECO:0007669"/>
    <property type="project" value="UniProtKB-EC"/>
</dbReference>
<protein>
    <recommendedName>
        <fullName evidence="1">phosphatidylinositol 3-kinase</fullName>
        <ecNumber evidence="1">2.7.1.137</ecNumber>
    </recommendedName>
</protein>
<dbReference type="InterPro" id="IPR016024">
    <property type="entry name" value="ARM-type_fold"/>
</dbReference>
<dbReference type="PROSITE" id="PS51547">
    <property type="entry name" value="C2_PI3K"/>
    <property type="match status" value="1"/>
</dbReference>
<dbReference type="eggNOG" id="KOG0906">
    <property type="taxonomic scope" value="Eukaryota"/>
</dbReference>
<evidence type="ECO:0000256" key="5">
    <source>
        <dbReference type="ARBA" id="ARBA00022840"/>
    </source>
</evidence>
<dbReference type="InterPro" id="IPR008290">
    <property type="entry name" value="PI3K_Vps34"/>
</dbReference>
<dbReference type="InterPro" id="IPR036940">
    <property type="entry name" value="PI3/4_kinase_cat_sf"/>
</dbReference>
<dbReference type="FunFam" id="3.30.1010.10:FF:000002">
    <property type="entry name" value="Phosphatidylinositol 3-kinase catalytic subunit type 3"/>
    <property type="match status" value="1"/>
</dbReference>
<evidence type="ECO:0000259" key="10">
    <source>
        <dbReference type="PROSITE" id="PS50004"/>
    </source>
</evidence>
<dbReference type="Gene3D" id="2.60.40.150">
    <property type="entry name" value="C2 domain"/>
    <property type="match status" value="1"/>
</dbReference>
<dbReference type="RefSeq" id="XP_004989703.1">
    <property type="nucleotide sequence ID" value="XM_004989646.1"/>
</dbReference>
<dbReference type="GO" id="GO:0000045">
    <property type="term" value="P:autophagosome assembly"/>
    <property type="evidence" value="ECO:0007669"/>
    <property type="project" value="TreeGrafter"/>
</dbReference>
<dbReference type="Pfam" id="PF00792">
    <property type="entry name" value="PI3K_C2"/>
    <property type="match status" value="1"/>
</dbReference>
<accession>F2UMN1</accession>
<evidence type="ECO:0000259" key="12">
    <source>
        <dbReference type="PROSITE" id="PS51545"/>
    </source>
</evidence>
<dbReference type="OrthoDB" id="67688at2759"/>
<evidence type="ECO:0000256" key="4">
    <source>
        <dbReference type="ARBA" id="ARBA00022777"/>
    </source>
</evidence>
<dbReference type="GO" id="GO:0006897">
    <property type="term" value="P:endocytosis"/>
    <property type="evidence" value="ECO:0007669"/>
    <property type="project" value="TreeGrafter"/>
</dbReference>
<dbReference type="EMBL" id="GL832982">
    <property type="protein sequence ID" value="EGD78380.1"/>
    <property type="molecule type" value="Genomic_DNA"/>
</dbReference>
<dbReference type="InterPro" id="IPR035892">
    <property type="entry name" value="C2_domain_sf"/>
</dbReference>
<dbReference type="SUPFAM" id="SSF49562">
    <property type="entry name" value="C2 domain (Calcium/lipid-binding domain, CaLB)"/>
    <property type="match status" value="1"/>
</dbReference>
<dbReference type="SUPFAM" id="SSF48371">
    <property type="entry name" value="ARM repeat"/>
    <property type="match status" value="1"/>
</dbReference>
<feature type="domain" description="PIK helical" evidence="12">
    <location>
        <begin position="276"/>
        <end position="505"/>
    </location>
</feature>
<dbReference type="SUPFAM" id="SSF56112">
    <property type="entry name" value="Protein kinase-like (PK-like)"/>
    <property type="match status" value="1"/>
</dbReference>
<dbReference type="CDD" id="cd00896">
    <property type="entry name" value="PI3Kc_III"/>
    <property type="match status" value="1"/>
</dbReference>
<evidence type="ECO:0000256" key="3">
    <source>
        <dbReference type="ARBA" id="ARBA00022741"/>
    </source>
</evidence>
<dbReference type="Gene3D" id="3.30.1010.10">
    <property type="entry name" value="Phosphatidylinositol 3-kinase Catalytic Subunit, Chain A, domain 4"/>
    <property type="match status" value="1"/>
</dbReference>
<feature type="region of interest" description="Disordered" evidence="9">
    <location>
        <begin position="407"/>
        <end position="426"/>
    </location>
</feature>
<comment type="similarity">
    <text evidence="7 8">Belongs to the PI3/PI4-kinase family.</text>
</comment>
<dbReference type="InterPro" id="IPR042236">
    <property type="entry name" value="PI3K_accessory_sf"/>
</dbReference>
<dbReference type="AlphaFoldDB" id="F2UMN1"/>
<evidence type="ECO:0000313" key="15">
    <source>
        <dbReference type="Proteomes" id="UP000007799"/>
    </source>
</evidence>
<evidence type="ECO:0000256" key="1">
    <source>
        <dbReference type="ARBA" id="ARBA00012073"/>
    </source>
</evidence>
<evidence type="ECO:0000256" key="8">
    <source>
        <dbReference type="PROSITE-ProRule" id="PRU00880"/>
    </source>
</evidence>
<dbReference type="SMART" id="SM00145">
    <property type="entry name" value="PI3Ka"/>
    <property type="match status" value="1"/>
</dbReference>
<dbReference type="FunFam" id="1.10.1070.11:FF:000002">
    <property type="entry name" value="Phosphatidylinositol 3-kinase catalytic subunit type 3"/>
    <property type="match status" value="1"/>
</dbReference>
<reference evidence="14" key="1">
    <citation type="submission" date="2009-08" db="EMBL/GenBank/DDBJ databases">
        <title>Annotation of Salpingoeca rosetta.</title>
        <authorList>
            <consortium name="The Broad Institute Genome Sequencing Platform"/>
            <person name="Russ C."/>
            <person name="Cuomo C."/>
            <person name="Burger G."/>
            <person name="Gray M.W."/>
            <person name="Holland P.W.H."/>
            <person name="King N."/>
            <person name="Lang F.B.F."/>
            <person name="Roger A.J."/>
            <person name="Ruiz-Trillo I."/>
            <person name="Young S.K."/>
            <person name="Zeng Q."/>
            <person name="Gargeya S."/>
            <person name="Alvarado L."/>
            <person name="Berlin A."/>
            <person name="Chapman S.B."/>
            <person name="Chen Z."/>
            <person name="Freedman E."/>
            <person name="Gellesch M."/>
            <person name="Goldberg J."/>
            <person name="Griggs A."/>
            <person name="Gujja S."/>
            <person name="Heilman E."/>
            <person name="Heiman D."/>
            <person name="Howarth C."/>
            <person name="Mehta T."/>
            <person name="Neiman D."/>
            <person name="Pearson M."/>
            <person name="Roberts A."/>
            <person name="Saif S."/>
            <person name="Shea T."/>
            <person name="Shenoy N."/>
            <person name="Sisk P."/>
            <person name="Stolte C."/>
            <person name="Sykes S."/>
            <person name="White J."/>
            <person name="Yandava C."/>
            <person name="Haas B."/>
            <person name="Nusbaum C."/>
            <person name="Birren B."/>
        </authorList>
    </citation>
    <scope>NUCLEOTIDE SEQUENCE</scope>
    <source>
        <strain evidence="14">ATCC 50818</strain>
    </source>
</reference>
<dbReference type="InterPro" id="IPR000008">
    <property type="entry name" value="C2_dom"/>
</dbReference>
<dbReference type="FunCoup" id="F2UMN1">
    <property type="interactions" value="1285"/>
</dbReference>
<evidence type="ECO:0000256" key="7">
    <source>
        <dbReference type="PIRNR" id="PIRNR000587"/>
    </source>
</evidence>
<dbReference type="InterPro" id="IPR057756">
    <property type="entry name" value="PI3-kinase_type3/VPS34_cat"/>
</dbReference>